<evidence type="ECO:0000313" key="2">
    <source>
        <dbReference type="Proteomes" id="UP000032232"/>
    </source>
</evidence>
<organism evidence="1 2">
    <name type="scientific">Jannaschia aquimarina</name>
    <dbReference type="NCBI Taxonomy" id="935700"/>
    <lineage>
        <taxon>Bacteria</taxon>
        <taxon>Pseudomonadati</taxon>
        <taxon>Pseudomonadota</taxon>
        <taxon>Alphaproteobacteria</taxon>
        <taxon>Rhodobacterales</taxon>
        <taxon>Roseobacteraceae</taxon>
        <taxon>Jannaschia</taxon>
    </lineage>
</organism>
<name>A0A0D1EFC5_9RHOB</name>
<dbReference type="Proteomes" id="UP000032232">
    <property type="component" value="Unassembled WGS sequence"/>
</dbReference>
<dbReference type="EMBL" id="JYFE01000048">
    <property type="protein sequence ID" value="KIT15596.1"/>
    <property type="molecule type" value="Genomic_DNA"/>
</dbReference>
<reference evidence="1 2" key="1">
    <citation type="submission" date="2015-02" db="EMBL/GenBank/DDBJ databases">
        <title>Genome Sequence of Jannaschia aquimarina DSM28248, a member of the Roseobacter clade.</title>
        <authorList>
            <person name="Voget S."/>
            <person name="Daniel R."/>
        </authorList>
    </citation>
    <scope>NUCLEOTIDE SEQUENCE [LARGE SCALE GENOMIC DNA]</scope>
    <source>
        <strain evidence="1 2">GSW-M26</strain>
    </source>
</reference>
<dbReference type="PROSITE" id="PS51257">
    <property type="entry name" value="PROKAR_LIPOPROTEIN"/>
    <property type="match status" value="1"/>
</dbReference>
<dbReference type="PATRIC" id="fig|935700.4.peg.2785"/>
<sequence>MTKFLLAIGAVLAVSACGGGRSNDVTMSTISRAYSAGPLQNACLASDRRAANRALCGCVQAAANATLSRSEQVRAVRFFEDPHHAQEVRQSDRASDEVYWQRYKQFVSAAERSCRAI</sequence>
<comment type="caution">
    <text evidence="1">The sequence shown here is derived from an EMBL/GenBank/DDBJ whole genome shotgun (WGS) entry which is preliminary data.</text>
</comment>
<protein>
    <recommendedName>
        <fullName evidence="3">Arginine transporter</fullName>
    </recommendedName>
</protein>
<proteinExistence type="predicted"/>
<dbReference type="AlphaFoldDB" id="A0A0D1EFC5"/>
<gene>
    <name evidence="1" type="ORF">jaqu_26930</name>
</gene>
<evidence type="ECO:0000313" key="1">
    <source>
        <dbReference type="EMBL" id="KIT15596.1"/>
    </source>
</evidence>
<dbReference type="RefSeq" id="WP_043919485.1">
    <property type="nucleotide sequence ID" value="NZ_FZPF01000009.1"/>
</dbReference>
<evidence type="ECO:0008006" key="3">
    <source>
        <dbReference type="Google" id="ProtNLM"/>
    </source>
</evidence>
<keyword evidence="2" id="KW-1185">Reference proteome</keyword>
<accession>A0A0D1EFC5</accession>
<dbReference type="STRING" id="935700.jaqu_26930"/>